<dbReference type="SUPFAM" id="SSF82171">
    <property type="entry name" value="DPP6 N-terminal domain-like"/>
    <property type="match status" value="1"/>
</dbReference>
<comment type="caution">
    <text evidence="1">The sequence shown here is derived from an EMBL/GenBank/DDBJ whole genome shotgun (WGS) entry which is preliminary data.</text>
</comment>
<dbReference type="InterPro" id="IPR015943">
    <property type="entry name" value="WD40/YVTN_repeat-like_dom_sf"/>
</dbReference>
<dbReference type="AlphaFoldDB" id="A0A9P4YAI2"/>
<keyword evidence="2" id="KW-1185">Reference proteome</keyword>
<dbReference type="Proteomes" id="UP000803844">
    <property type="component" value="Unassembled WGS sequence"/>
</dbReference>
<dbReference type="GO" id="GO:0005815">
    <property type="term" value="C:microtubule organizing center"/>
    <property type="evidence" value="ECO:0007669"/>
    <property type="project" value="TreeGrafter"/>
</dbReference>
<dbReference type="PANTHER" id="PTHR16220:SF0">
    <property type="entry name" value="WD REPEAT-CONTAINING PROTEIN WRAP73"/>
    <property type="match status" value="1"/>
</dbReference>
<dbReference type="PANTHER" id="PTHR16220">
    <property type="entry name" value="WD REPEAT PROTEIN 8-RELATED"/>
    <property type="match status" value="1"/>
</dbReference>
<protein>
    <submittedName>
        <fullName evidence="1">Uncharacterized protein</fullName>
    </submittedName>
</protein>
<proteinExistence type="predicted"/>
<dbReference type="GeneID" id="63833656"/>
<dbReference type="GO" id="GO:1990811">
    <property type="term" value="C:MWP complex"/>
    <property type="evidence" value="ECO:0007669"/>
    <property type="project" value="TreeGrafter"/>
</dbReference>
<dbReference type="RefSeq" id="XP_040780903.1">
    <property type="nucleotide sequence ID" value="XM_040916527.1"/>
</dbReference>
<organism evidence="1 2">
    <name type="scientific">Cryphonectria parasitica (strain ATCC 38755 / EP155)</name>
    <dbReference type="NCBI Taxonomy" id="660469"/>
    <lineage>
        <taxon>Eukaryota</taxon>
        <taxon>Fungi</taxon>
        <taxon>Dikarya</taxon>
        <taxon>Ascomycota</taxon>
        <taxon>Pezizomycotina</taxon>
        <taxon>Sordariomycetes</taxon>
        <taxon>Sordariomycetidae</taxon>
        <taxon>Diaporthales</taxon>
        <taxon>Cryphonectriaceae</taxon>
        <taxon>Cryphonectria-Endothia species complex</taxon>
        <taxon>Cryphonectria</taxon>
    </lineage>
</organism>
<gene>
    <name evidence="1" type="ORF">M406DRAFT_248387</name>
</gene>
<dbReference type="Gene3D" id="2.130.10.10">
    <property type="entry name" value="YVTN repeat-like/Quinoprotein amine dehydrogenase"/>
    <property type="match status" value="2"/>
</dbReference>
<dbReference type="EMBL" id="MU032344">
    <property type="protein sequence ID" value="KAF3769942.1"/>
    <property type="molecule type" value="Genomic_DNA"/>
</dbReference>
<name>A0A9P4YAI2_CRYP1</name>
<dbReference type="OrthoDB" id="308690at2759"/>
<accession>A0A9P4YAI2</accession>
<reference evidence="1" key="1">
    <citation type="journal article" date="2020" name="Phytopathology">
        <title>Genome sequence of the chestnut blight fungus Cryphonectria parasitica EP155: A fundamental resource for an archetypical invasive plant pathogen.</title>
        <authorList>
            <person name="Crouch J.A."/>
            <person name="Dawe A."/>
            <person name="Aerts A."/>
            <person name="Barry K."/>
            <person name="Churchill A.C.L."/>
            <person name="Grimwood J."/>
            <person name="Hillman B."/>
            <person name="Milgroom M.G."/>
            <person name="Pangilinan J."/>
            <person name="Smith M."/>
            <person name="Salamov A."/>
            <person name="Schmutz J."/>
            <person name="Yadav J."/>
            <person name="Grigoriev I.V."/>
            <person name="Nuss D."/>
        </authorList>
    </citation>
    <scope>NUCLEOTIDE SEQUENCE</scope>
    <source>
        <strain evidence="1">EP155</strain>
    </source>
</reference>
<dbReference type="InterPro" id="IPR052778">
    <property type="entry name" value="Centrosome-WD_assoc"/>
</dbReference>
<evidence type="ECO:0000313" key="2">
    <source>
        <dbReference type="Proteomes" id="UP000803844"/>
    </source>
</evidence>
<dbReference type="GO" id="GO:1990810">
    <property type="term" value="P:microtubule anchoring at mitotic spindle pole body"/>
    <property type="evidence" value="ECO:0007669"/>
    <property type="project" value="TreeGrafter"/>
</dbReference>
<sequence>MSTASPYCLPSPDGRLVATLLASTINIREIQTLHTVKDVSLPRDFSGTVTSFQWSPSSRLVLVAAANEIHVFSACDGDDEFSAAIKNPAPPAASLVCVTFGALDTDVCVCASLGLMFAIYNLASSSVVEVANPKFHTAASVRKGFCFRPRTRHLAVLTRTSGKDVISFHHPETKELQRSWCPDTLDAQGVVWSPDGKWLVAWESAAHGHKVLFYTPDGNLFKAWSGPQVLESADADIKLGAGTKLLGFSADARSLAIGDSSRRVCILDMTAVTERARLQHPKTIVPTGTLQLWQEHVGPDSHQFIRALQAVDPPIPQHKTSGPSPSGCALLSFDASSTLLATRLEDSPSTVWIWDVAAAELRAVLLFHRAVLRVLWHPVIRETLLIACDDDACNSPVFLWDPLSEGPKPVDLSGRLSNGKLYATWLDLNHNKPGALFISDSKGYLLASLADQETESVPWCAEGELSDELDTTQDFDAHDEASPLDDTFCFKKR</sequence>
<evidence type="ECO:0000313" key="1">
    <source>
        <dbReference type="EMBL" id="KAF3769942.1"/>
    </source>
</evidence>